<dbReference type="InterPro" id="IPR016035">
    <property type="entry name" value="Acyl_Trfase/lysoPLipase"/>
</dbReference>
<accession>A0ABW4WE20</accession>
<evidence type="ECO:0000256" key="3">
    <source>
        <dbReference type="PROSITE-ProRule" id="PRU01161"/>
    </source>
</evidence>
<dbReference type="PANTHER" id="PTHR32176">
    <property type="entry name" value="XYLOSE ISOMERASE"/>
    <property type="match status" value="1"/>
</dbReference>
<dbReference type="NCBIfam" id="NF041079">
    <property type="entry name" value="CBASS_lipase"/>
    <property type="match status" value="1"/>
</dbReference>
<comment type="similarity">
    <text evidence="1">Belongs to the patatin family.</text>
</comment>
<evidence type="ECO:0000259" key="4">
    <source>
        <dbReference type="PROSITE" id="PS51635"/>
    </source>
</evidence>
<dbReference type="SUPFAM" id="SSF52151">
    <property type="entry name" value="FabD/lysophospholipase-like"/>
    <property type="match status" value="1"/>
</dbReference>
<feature type="short sequence motif" description="GXSXG" evidence="3">
    <location>
        <begin position="55"/>
        <end position="59"/>
    </location>
</feature>
<keyword evidence="3" id="KW-0442">Lipid degradation</keyword>
<name>A0ABW4WE20_9HYPH</name>
<dbReference type="InterPro" id="IPR002641">
    <property type="entry name" value="PNPLA_dom"/>
</dbReference>
<protein>
    <submittedName>
        <fullName evidence="5">CBASS cGAMP-activated phospholipase</fullName>
    </submittedName>
</protein>
<dbReference type="PROSITE" id="PS51635">
    <property type="entry name" value="PNPLA"/>
    <property type="match status" value="1"/>
</dbReference>
<feature type="short sequence motif" description="GXGXXG" evidence="3">
    <location>
        <begin position="23"/>
        <end position="28"/>
    </location>
</feature>
<evidence type="ECO:0000256" key="1">
    <source>
        <dbReference type="ARBA" id="ARBA00010240"/>
    </source>
</evidence>
<comment type="caution">
    <text evidence="5">The sequence shown here is derived from an EMBL/GenBank/DDBJ whole genome shotgun (WGS) entry which is preliminary data.</text>
</comment>
<keyword evidence="3" id="KW-0378">Hydrolase</keyword>
<keyword evidence="6" id="KW-1185">Reference proteome</keyword>
<proteinExistence type="inferred from homology"/>
<feature type="active site" description="Nucleophile" evidence="3">
    <location>
        <position position="57"/>
    </location>
</feature>
<evidence type="ECO:0000256" key="2">
    <source>
        <dbReference type="ARBA" id="ARBA00023098"/>
    </source>
</evidence>
<reference evidence="6" key="1">
    <citation type="journal article" date="2019" name="Int. J. Syst. Evol. Microbiol.">
        <title>The Global Catalogue of Microorganisms (GCM) 10K type strain sequencing project: providing services to taxonomists for standard genome sequencing and annotation.</title>
        <authorList>
            <consortium name="The Broad Institute Genomics Platform"/>
            <consortium name="The Broad Institute Genome Sequencing Center for Infectious Disease"/>
            <person name="Wu L."/>
            <person name="Ma J."/>
        </authorList>
    </citation>
    <scope>NUCLEOTIDE SEQUENCE [LARGE SCALE GENOMIC DNA]</scope>
    <source>
        <strain evidence="6">CGMCC 1.16226</strain>
    </source>
</reference>
<dbReference type="Proteomes" id="UP001597349">
    <property type="component" value="Unassembled WGS sequence"/>
</dbReference>
<gene>
    <name evidence="5" type="ORF">ACFSQT_11635</name>
</gene>
<feature type="short sequence motif" description="DGA/G" evidence="3">
    <location>
        <begin position="191"/>
        <end position="193"/>
    </location>
</feature>
<sequence length="328" mass="35553">MDELPPAAPLQDHLRTRILSLTGGGIRGYFSARALQMLETEADTKIQDSFNTYSGTSIGGLIAIGLAVGISPETIATAIRQHGPTIFKKKWHRGLTNPWRLLRTAYPQKPLRDAVEAILGDKAKTKLGEVEVPLLVPALDFRRSAPRIFVSKPLAGADDDLEITLLDVALATSAAPTYFPPHRIRDGIFVDGGLLANSPDMIAAQRCSDSLGADWNGIRILSVGTAAFEATKDGQMKSPGAARWMSKHDLFGVTIDAQARLSLSYAKAQLGSRLYRLDESPSRPIALDDATDGALSDLEKAADRAVKRLKGDSQAWNAFLARRQRSQL</sequence>
<dbReference type="PANTHER" id="PTHR32176:SF92">
    <property type="entry name" value="XYLOSE ISOMERASE"/>
    <property type="match status" value="1"/>
</dbReference>
<organism evidence="5 6">
    <name type="scientific">Mesorhizobium calcicola</name>
    <dbReference type="NCBI Taxonomy" id="1300310"/>
    <lineage>
        <taxon>Bacteria</taxon>
        <taxon>Pseudomonadati</taxon>
        <taxon>Pseudomonadota</taxon>
        <taxon>Alphaproteobacteria</taxon>
        <taxon>Hyphomicrobiales</taxon>
        <taxon>Phyllobacteriaceae</taxon>
        <taxon>Mesorhizobium</taxon>
    </lineage>
</organism>
<dbReference type="RefSeq" id="WP_280952784.1">
    <property type="nucleotide sequence ID" value="NZ_JBHUGY010000019.1"/>
</dbReference>
<dbReference type="Pfam" id="PF01734">
    <property type="entry name" value="Patatin"/>
    <property type="match status" value="1"/>
</dbReference>
<dbReference type="CDD" id="cd07199">
    <property type="entry name" value="Pat17_PNPLA8_PNPLA9_like"/>
    <property type="match status" value="1"/>
</dbReference>
<feature type="active site" description="Proton acceptor" evidence="3">
    <location>
        <position position="191"/>
    </location>
</feature>
<dbReference type="EMBL" id="JBHUGY010000019">
    <property type="protein sequence ID" value="MFD2053714.1"/>
    <property type="molecule type" value="Genomic_DNA"/>
</dbReference>
<evidence type="ECO:0000313" key="5">
    <source>
        <dbReference type="EMBL" id="MFD2053714.1"/>
    </source>
</evidence>
<dbReference type="Gene3D" id="3.40.1090.10">
    <property type="entry name" value="Cytosolic phospholipase A2 catalytic domain"/>
    <property type="match status" value="1"/>
</dbReference>
<keyword evidence="2 3" id="KW-0443">Lipid metabolism</keyword>
<feature type="domain" description="PNPLA" evidence="4">
    <location>
        <begin position="19"/>
        <end position="204"/>
    </location>
</feature>
<evidence type="ECO:0000313" key="6">
    <source>
        <dbReference type="Proteomes" id="UP001597349"/>
    </source>
</evidence>